<dbReference type="FunFam" id="3.30.70.1660:FF:000004">
    <property type="entry name" value="Peptide chain release factor 1"/>
    <property type="match status" value="1"/>
</dbReference>
<evidence type="ECO:0000256" key="8">
    <source>
        <dbReference type="NCBIfam" id="TIGR00019"/>
    </source>
</evidence>
<evidence type="ECO:0000256" key="2">
    <source>
        <dbReference type="ARBA" id="ARBA00004496"/>
    </source>
</evidence>
<dbReference type="FunFam" id="3.30.160.20:FF:000004">
    <property type="entry name" value="Peptide chain release factor 1"/>
    <property type="match status" value="1"/>
</dbReference>
<dbReference type="NCBIfam" id="TIGR00019">
    <property type="entry name" value="prfA"/>
    <property type="match status" value="1"/>
</dbReference>
<dbReference type="Gene3D" id="6.10.140.1950">
    <property type="match status" value="1"/>
</dbReference>
<dbReference type="HAMAP" id="MF_00093">
    <property type="entry name" value="Rel_fac_1"/>
    <property type="match status" value="1"/>
</dbReference>
<comment type="function">
    <text evidence="1 7">Peptide chain release factor 1 directs the termination of translation in response to the peptide chain termination codons UAG and UAA.</text>
</comment>
<keyword evidence="6 7" id="KW-0648">Protein biosynthesis</keyword>
<dbReference type="eggNOG" id="COG0216">
    <property type="taxonomic scope" value="Bacteria"/>
</dbReference>
<proteinExistence type="inferred from homology"/>
<evidence type="ECO:0000259" key="10">
    <source>
        <dbReference type="PROSITE" id="PS00745"/>
    </source>
</evidence>
<evidence type="ECO:0000256" key="1">
    <source>
        <dbReference type="ARBA" id="ARBA00002986"/>
    </source>
</evidence>
<dbReference type="SUPFAM" id="SSF75620">
    <property type="entry name" value="Release factor"/>
    <property type="match status" value="1"/>
</dbReference>
<keyword evidence="9" id="KW-0175">Coiled coil</keyword>
<keyword evidence="12" id="KW-1185">Reference proteome</keyword>
<comment type="PTM">
    <text evidence="7">Methylated by PrmC. Methylation increases the termination efficiency of RF1.</text>
</comment>
<dbReference type="Gene3D" id="3.30.160.20">
    <property type="match status" value="1"/>
</dbReference>
<dbReference type="EMBL" id="CP003557">
    <property type="protein sequence ID" value="AFN74257.1"/>
    <property type="molecule type" value="Genomic_DNA"/>
</dbReference>
<dbReference type="InterPro" id="IPR050057">
    <property type="entry name" value="Prokaryotic/Mito_RF"/>
</dbReference>
<protein>
    <recommendedName>
        <fullName evidence="7 8">Peptide chain release factor 1</fullName>
        <shortName evidence="7">RF-1</shortName>
    </recommendedName>
</protein>
<dbReference type="PANTHER" id="PTHR43804">
    <property type="entry name" value="LD18447P"/>
    <property type="match status" value="1"/>
</dbReference>
<reference evidence="11 12" key="1">
    <citation type="journal article" date="2013" name="PLoS ONE">
        <title>Genomic analysis of Melioribacter roseus, facultatively anaerobic organotrophic bacterium representing a novel deep lineage within Bacteriodetes/Chlorobi group.</title>
        <authorList>
            <person name="Kadnikov V.V."/>
            <person name="Mardanov A.V."/>
            <person name="Podosokorskaya O.A."/>
            <person name="Gavrilov S.N."/>
            <person name="Kublanov I.V."/>
            <person name="Beletsky A.V."/>
            <person name="Bonch-Osmolovskaya E.A."/>
            <person name="Ravin N.V."/>
        </authorList>
    </citation>
    <scope>NUCLEOTIDE SEQUENCE [LARGE SCALE GENOMIC DNA]</scope>
    <source>
        <strain evidence="12">JCM 17771 / P3M-2</strain>
    </source>
</reference>
<dbReference type="Pfam" id="PF03462">
    <property type="entry name" value="PCRF"/>
    <property type="match status" value="1"/>
</dbReference>
<accession>I6YUL3</accession>
<dbReference type="InterPro" id="IPR045853">
    <property type="entry name" value="Pep_chain_release_fac_I_sf"/>
</dbReference>
<keyword evidence="5 7" id="KW-0963">Cytoplasm</keyword>
<evidence type="ECO:0000256" key="5">
    <source>
        <dbReference type="ARBA" id="ARBA00022490"/>
    </source>
</evidence>
<dbReference type="Pfam" id="PF00472">
    <property type="entry name" value="RF-1"/>
    <property type="match status" value="1"/>
</dbReference>
<feature type="modified residue" description="N5-methylglutamine" evidence="7">
    <location>
        <position position="235"/>
    </location>
</feature>
<name>I6YUL3_MELRP</name>
<dbReference type="AlphaFoldDB" id="I6YUL3"/>
<dbReference type="HOGENOM" id="CLU_036856_0_1_10"/>
<dbReference type="PANTHER" id="PTHR43804:SF7">
    <property type="entry name" value="LD18447P"/>
    <property type="match status" value="1"/>
</dbReference>
<comment type="similarity">
    <text evidence="3 7">Belongs to the prokaryotic/mitochondrial release factor family.</text>
</comment>
<dbReference type="InterPro" id="IPR000352">
    <property type="entry name" value="Pep_chain_release_fac_I"/>
</dbReference>
<organism evidence="11 12">
    <name type="scientific">Melioribacter roseus (strain DSM 23840 / JCM 17771 / VKM B-2668 / P3M-2)</name>
    <dbReference type="NCBI Taxonomy" id="1191523"/>
    <lineage>
        <taxon>Bacteria</taxon>
        <taxon>Pseudomonadati</taxon>
        <taxon>Ignavibacteriota</taxon>
        <taxon>Ignavibacteria</taxon>
        <taxon>Ignavibacteriales</taxon>
        <taxon>Melioribacteraceae</taxon>
        <taxon>Melioribacter</taxon>
    </lineage>
</organism>
<dbReference type="KEGG" id="mro:MROS_1017"/>
<dbReference type="Gene3D" id="3.30.70.1660">
    <property type="match status" value="1"/>
</dbReference>
<evidence type="ECO:0000313" key="12">
    <source>
        <dbReference type="Proteomes" id="UP000009011"/>
    </source>
</evidence>
<evidence type="ECO:0000256" key="3">
    <source>
        <dbReference type="ARBA" id="ARBA00010835"/>
    </source>
</evidence>
<dbReference type="STRING" id="1191523.MROS_1017"/>
<dbReference type="GO" id="GO:0016149">
    <property type="term" value="F:translation release factor activity, codon specific"/>
    <property type="evidence" value="ECO:0007669"/>
    <property type="project" value="UniProtKB-UniRule"/>
</dbReference>
<evidence type="ECO:0000256" key="7">
    <source>
        <dbReference type="HAMAP-Rule" id="MF_00093"/>
    </source>
</evidence>
<gene>
    <name evidence="7" type="primary">prfA</name>
    <name evidence="11" type="ordered locus">MROS_1017</name>
</gene>
<dbReference type="SMART" id="SM00937">
    <property type="entry name" value="PCRF"/>
    <property type="match status" value="1"/>
</dbReference>
<evidence type="ECO:0000256" key="4">
    <source>
        <dbReference type="ARBA" id="ARBA00022481"/>
    </source>
</evidence>
<dbReference type="NCBIfam" id="NF001859">
    <property type="entry name" value="PRK00591.1"/>
    <property type="match status" value="1"/>
</dbReference>
<dbReference type="GO" id="GO:0005829">
    <property type="term" value="C:cytosol"/>
    <property type="evidence" value="ECO:0007669"/>
    <property type="project" value="UniProtKB-ARBA"/>
</dbReference>
<dbReference type="Proteomes" id="UP000009011">
    <property type="component" value="Chromosome"/>
</dbReference>
<dbReference type="PATRIC" id="fig|1191523.3.peg.1076"/>
<dbReference type="PROSITE" id="PS00745">
    <property type="entry name" value="RF_PROK_I"/>
    <property type="match status" value="1"/>
</dbReference>
<evidence type="ECO:0000256" key="6">
    <source>
        <dbReference type="ARBA" id="ARBA00022917"/>
    </source>
</evidence>
<evidence type="ECO:0000313" key="11">
    <source>
        <dbReference type="EMBL" id="AFN74257.1"/>
    </source>
</evidence>
<keyword evidence="4 7" id="KW-0488">Methylation</keyword>
<dbReference type="InterPro" id="IPR004373">
    <property type="entry name" value="RF-1"/>
</dbReference>
<feature type="domain" description="Prokaryotic-type class I peptide chain release factors" evidence="10">
    <location>
        <begin position="228"/>
        <end position="244"/>
    </location>
</feature>
<dbReference type="FunFam" id="3.30.70.1660:FF:000002">
    <property type="entry name" value="Peptide chain release factor 1"/>
    <property type="match status" value="1"/>
</dbReference>
<dbReference type="InterPro" id="IPR005139">
    <property type="entry name" value="PCRF"/>
</dbReference>
<feature type="coiled-coil region" evidence="9">
    <location>
        <begin position="76"/>
        <end position="103"/>
    </location>
</feature>
<comment type="subcellular location">
    <subcellularLocation>
        <location evidence="2 7">Cytoplasm</location>
    </subcellularLocation>
</comment>
<sequence>MEIYDKLKSIREKFEEINTKLTDPDVLSDQKKVISLSKERRELEEIVAAFSEYEKVLKEINGNKEIIETSSDKELVEFAEVELKDLSKKLEELEEKIKVLLIPKDPNDDKDVIVEIRAGTGGEEAGLFAADLYRMYSRYAEKRGWQKELIDISDTGLGGIKEVVFSLSGTNVFGDMKFESGVHRVQRVPETEASGRIHTSAASVVVLPEVEDVDVEIDPNDLRIDAYRSGGAGGQNVNKVETAIRITHLPTGLVVQCQDERSQLKNRQKAMKVLKARLYDMKMQEQMSEISAQRKLMVRKGDRSDKIRTYNFPQNRVTDHRIGLTLYNLDSIMEGDLDELIEKLKIADRAEKLNEASGGE</sequence>
<evidence type="ECO:0000256" key="9">
    <source>
        <dbReference type="SAM" id="Coils"/>
    </source>
</evidence>